<dbReference type="FunCoup" id="A0A061FUU2">
    <property type="interactions" value="1051"/>
</dbReference>
<keyword evidence="9" id="KW-0793">Thylakoid</keyword>
<keyword evidence="7" id="KW-0934">Plastid</keyword>
<dbReference type="EC" id="5.2.1.8" evidence="5 11"/>
<protein>
    <recommendedName>
        <fullName evidence="5 11">peptidylprolyl isomerase</fullName>
        <ecNumber evidence="5 11">5.2.1.8</ecNumber>
    </recommendedName>
</protein>
<dbReference type="SUPFAM" id="SSF54534">
    <property type="entry name" value="FKBP-like"/>
    <property type="match status" value="1"/>
</dbReference>
<evidence type="ECO:0000313" key="15">
    <source>
        <dbReference type="Proteomes" id="UP000026915"/>
    </source>
</evidence>
<dbReference type="InterPro" id="IPR046357">
    <property type="entry name" value="PPIase_dom_sf"/>
</dbReference>
<dbReference type="FunFam" id="3.10.50.40:FF:000037">
    <property type="entry name" value="Peptidylprolyl isomerase"/>
    <property type="match status" value="1"/>
</dbReference>
<dbReference type="PROSITE" id="PS50059">
    <property type="entry name" value="FKBP_PPIASE"/>
    <property type="match status" value="1"/>
</dbReference>
<keyword evidence="6" id="KW-0150">Chloroplast</keyword>
<dbReference type="InParanoid" id="A0A061FUU2"/>
<comment type="catalytic activity">
    <reaction evidence="1 11">
        <text>[protein]-peptidylproline (omega=180) = [protein]-peptidylproline (omega=0)</text>
        <dbReference type="Rhea" id="RHEA:16237"/>
        <dbReference type="Rhea" id="RHEA-COMP:10747"/>
        <dbReference type="Rhea" id="RHEA-COMP:10748"/>
        <dbReference type="ChEBI" id="CHEBI:83833"/>
        <dbReference type="ChEBI" id="CHEBI:83834"/>
        <dbReference type="EC" id="5.2.1.8"/>
    </reaction>
</comment>
<evidence type="ECO:0000256" key="2">
    <source>
        <dbReference type="ARBA" id="ARBA00002388"/>
    </source>
</evidence>
<feature type="compositionally biased region" description="Low complexity" evidence="12">
    <location>
        <begin position="39"/>
        <end position="63"/>
    </location>
</feature>
<evidence type="ECO:0000256" key="3">
    <source>
        <dbReference type="ARBA" id="ARBA00004456"/>
    </source>
</evidence>
<dbReference type="GO" id="GO:0009543">
    <property type="term" value="C:chloroplast thylakoid lumen"/>
    <property type="evidence" value="ECO:0007669"/>
    <property type="project" value="UniProtKB-SubCell"/>
</dbReference>
<comment type="subcellular location">
    <subcellularLocation>
        <location evidence="3">Plastid</location>
        <location evidence="3">Chloroplast thylakoid lumen</location>
    </subcellularLocation>
</comment>
<evidence type="ECO:0000256" key="5">
    <source>
        <dbReference type="ARBA" id="ARBA00013194"/>
    </source>
</evidence>
<dbReference type="Proteomes" id="UP000026915">
    <property type="component" value="Chromosome 3"/>
</dbReference>
<evidence type="ECO:0000256" key="9">
    <source>
        <dbReference type="ARBA" id="ARBA00023078"/>
    </source>
</evidence>
<evidence type="ECO:0000256" key="10">
    <source>
        <dbReference type="ARBA" id="ARBA00023110"/>
    </source>
</evidence>
<name>A0A061FUU2_THECC</name>
<dbReference type="PANTHER" id="PTHR47598">
    <property type="entry name" value="PEPTIDYL-PROLYL CIS-TRANS ISOMERASE FKBP17-2, CHLOROPLASTIC"/>
    <property type="match status" value="1"/>
</dbReference>
<dbReference type="AlphaFoldDB" id="A0A061FUU2"/>
<sequence>MAAFFGSPPFLSHPLTRTPHFSSSSQTPPPTPPSPPNPSSQSQPQPSTPSPQLSTTSSEQQPPATVRVQQQGPPKPATNVETTDWIASSLTRRFGLGAGLAWAAFLAVGVISEQIKTRLEISQQEANTRDAEEQEEVVLPNGIRYYEVRVGGGASPRNGDLVVIDLKGKIEGSGEVFVDTFDGGKKPLALVMGSRPYSKGTCEGVESVLRSMKAGGKRRVIVPPNLGFGENGADLGSGVQIPPSATLEYILEVDKVSIAPA</sequence>
<dbReference type="InterPro" id="IPR053111">
    <property type="entry name" value="Chloro_FKBP-type_PPIase"/>
</dbReference>
<keyword evidence="8" id="KW-0809">Transit peptide</keyword>
<evidence type="ECO:0000256" key="8">
    <source>
        <dbReference type="ARBA" id="ARBA00022946"/>
    </source>
</evidence>
<evidence type="ECO:0000256" key="11">
    <source>
        <dbReference type="PROSITE-ProRule" id="PRU00277"/>
    </source>
</evidence>
<dbReference type="HOGENOM" id="CLU_090476_0_0_1"/>
<feature type="compositionally biased region" description="Pro residues" evidence="12">
    <location>
        <begin position="27"/>
        <end position="38"/>
    </location>
</feature>
<feature type="region of interest" description="Disordered" evidence="12">
    <location>
        <begin position="1"/>
        <end position="83"/>
    </location>
</feature>
<evidence type="ECO:0000256" key="4">
    <source>
        <dbReference type="ARBA" id="ARBA00006577"/>
    </source>
</evidence>
<evidence type="ECO:0000256" key="12">
    <source>
        <dbReference type="SAM" id="MobiDB-lite"/>
    </source>
</evidence>
<accession>A0A061FUU2</accession>
<keyword evidence="11" id="KW-0413">Isomerase</keyword>
<keyword evidence="15" id="KW-1185">Reference proteome</keyword>
<dbReference type="EMBL" id="CM001881">
    <property type="protein sequence ID" value="EOY21280.1"/>
    <property type="molecule type" value="Genomic_DNA"/>
</dbReference>
<evidence type="ECO:0000256" key="1">
    <source>
        <dbReference type="ARBA" id="ARBA00000971"/>
    </source>
</evidence>
<feature type="domain" description="PPIase FKBP-type" evidence="13">
    <location>
        <begin position="159"/>
        <end position="257"/>
    </location>
</feature>
<organism evidence="14 15">
    <name type="scientific">Theobroma cacao</name>
    <name type="common">Cacao</name>
    <name type="synonym">Cocoa</name>
    <dbReference type="NCBI Taxonomy" id="3641"/>
    <lineage>
        <taxon>Eukaryota</taxon>
        <taxon>Viridiplantae</taxon>
        <taxon>Streptophyta</taxon>
        <taxon>Embryophyta</taxon>
        <taxon>Tracheophyta</taxon>
        <taxon>Spermatophyta</taxon>
        <taxon>Magnoliopsida</taxon>
        <taxon>eudicotyledons</taxon>
        <taxon>Gunneridae</taxon>
        <taxon>Pentapetalae</taxon>
        <taxon>rosids</taxon>
        <taxon>malvids</taxon>
        <taxon>Malvales</taxon>
        <taxon>Malvaceae</taxon>
        <taxon>Byttnerioideae</taxon>
        <taxon>Theobroma</taxon>
    </lineage>
</organism>
<dbReference type="Gramene" id="EOY21280">
    <property type="protein sequence ID" value="EOY21280"/>
    <property type="gene ID" value="TCM_012717"/>
</dbReference>
<evidence type="ECO:0000313" key="14">
    <source>
        <dbReference type="EMBL" id="EOY21280.1"/>
    </source>
</evidence>
<evidence type="ECO:0000256" key="7">
    <source>
        <dbReference type="ARBA" id="ARBA00022640"/>
    </source>
</evidence>
<reference evidence="14 15" key="1">
    <citation type="journal article" date="2013" name="Genome Biol.">
        <title>The genome sequence of the most widely cultivated cacao type and its use to identify candidate genes regulating pod color.</title>
        <authorList>
            <person name="Motamayor J.C."/>
            <person name="Mockaitis K."/>
            <person name="Schmutz J."/>
            <person name="Haiminen N."/>
            <person name="Iii D.L."/>
            <person name="Cornejo O."/>
            <person name="Findley S.D."/>
            <person name="Zheng P."/>
            <person name="Utro F."/>
            <person name="Royaert S."/>
            <person name="Saski C."/>
            <person name="Jenkins J."/>
            <person name="Podicheti R."/>
            <person name="Zhao M."/>
            <person name="Scheffler B.E."/>
            <person name="Stack J.C."/>
            <person name="Feltus F.A."/>
            <person name="Mustiga G.M."/>
            <person name="Amores F."/>
            <person name="Phillips W."/>
            <person name="Marelli J.P."/>
            <person name="May G.D."/>
            <person name="Shapiro H."/>
            <person name="Ma J."/>
            <person name="Bustamante C.D."/>
            <person name="Schnell R.J."/>
            <person name="Main D."/>
            <person name="Gilbert D."/>
            <person name="Parida L."/>
            <person name="Kuhn D.N."/>
        </authorList>
    </citation>
    <scope>NUCLEOTIDE SEQUENCE [LARGE SCALE GENOMIC DNA]</scope>
    <source>
        <strain evidence="15">cv. Matina 1-6</strain>
    </source>
</reference>
<proteinExistence type="inferred from homology"/>
<evidence type="ECO:0000259" key="13">
    <source>
        <dbReference type="PROSITE" id="PS50059"/>
    </source>
</evidence>
<dbReference type="PANTHER" id="PTHR47598:SF1">
    <property type="entry name" value="PEPTIDYL-PROLYL CIS-TRANS ISOMERASE FKBP17-2, CHLOROPLASTIC"/>
    <property type="match status" value="1"/>
</dbReference>
<dbReference type="STRING" id="3641.A0A061FUU2"/>
<evidence type="ECO:0000256" key="6">
    <source>
        <dbReference type="ARBA" id="ARBA00022528"/>
    </source>
</evidence>
<comment type="similarity">
    <text evidence="4">Belongs to the FKBP-type PPIase family.</text>
</comment>
<dbReference type="GO" id="GO:0003755">
    <property type="term" value="F:peptidyl-prolyl cis-trans isomerase activity"/>
    <property type="evidence" value="ECO:0007669"/>
    <property type="project" value="UniProtKB-KW"/>
</dbReference>
<dbReference type="Pfam" id="PF00254">
    <property type="entry name" value="FKBP_C"/>
    <property type="match status" value="1"/>
</dbReference>
<comment type="function">
    <text evidence="2">PPIases accelerate the folding of proteins. It catalyzes the cis-trans isomerization of proline imidic peptide bonds in oligopeptides.</text>
</comment>
<keyword evidence="10 11" id="KW-0697">Rotamase</keyword>
<dbReference type="eggNOG" id="KOG0552">
    <property type="taxonomic scope" value="Eukaryota"/>
</dbReference>
<dbReference type="OMA" id="LCEGIEY"/>
<gene>
    <name evidence="14" type="ORF">TCM_012717</name>
</gene>
<dbReference type="Gene3D" id="3.10.50.40">
    <property type="match status" value="1"/>
</dbReference>
<dbReference type="InterPro" id="IPR001179">
    <property type="entry name" value="PPIase_FKBP_dom"/>
</dbReference>